<keyword evidence="2" id="KW-1185">Reference proteome</keyword>
<gene>
    <name evidence="1" type="ORF">A6302_02657</name>
</gene>
<name>A0A1E3H379_9HYPH</name>
<evidence type="ECO:0000313" key="1">
    <source>
        <dbReference type="EMBL" id="ODN70001.1"/>
    </source>
</evidence>
<sequence>MFGEKPVLGLVDPGREKGGSALVRMNALHQPSMGGTDLGLSGPIRKSKDLVRLLLAHGARARRATLPRTVVELEVFTPSGKAAVQISFKQG</sequence>
<evidence type="ECO:0000313" key="2">
    <source>
        <dbReference type="Proteomes" id="UP000094622"/>
    </source>
</evidence>
<accession>A0A1E3H379</accession>
<protein>
    <submittedName>
        <fullName evidence="1">Uncharacterized protein</fullName>
    </submittedName>
</protein>
<proteinExistence type="predicted"/>
<reference evidence="1 2" key="1">
    <citation type="submission" date="2016-07" db="EMBL/GenBank/DDBJ databases">
        <title>Draft Genome Sequence of Methylobrevis pamukkalensis PK2.</title>
        <authorList>
            <person name="Vasilenko O.V."/>
            <person name="Doronina N.V."/>
            <person name="Shmareva M.N."/>
            <person name="Tarlachkov S.V."/>
            <person name="Mustakhimov I."/>
            <person name="Trotsenko Y.A."/>
        </authorList>
    </citation>
    <scope>NUCLEOTIDE SEQUENCE [LARGE SCALE GENOMIC DNA]</scope>
    <source>
        <strain evidence="1 2">PK2</strain>
    </source>
</reference>
<organism evidence="1 2">
    <name type="scientific">Methylobrevis pamukkalensis</name>
    <dbReference type="NCBI Taxonomy" id="1439726"/>
    <lineage>
        <taxon>Bacteria</taxon>
        <taxon>Pseudomonadati</taxon>
        <taxon>Pseudomonadota</taxon>
        <taxon>Alphaproteobacteria</taxon>
        <taxon>Hyphomicrobiales</taxon>
        <taxon>Pleomorphomonadaceae</taxon>
        <taxon>Methylobrevis</taxon>
    </lineage>
</organism>
<dbReference type="EMBL" id="MCRJ01000065">
    <property type="protein sequence ID" value="ODN70001.1"/>
    <property type="molecule type" value="Genomic_DNA"/>
</dbReference>
<dbReference type="Proteomes" id="UP000094622">
    <property type="component" value="Unassembled WGS sequence"/>
</dbReference>
<comment type="caution">
    <text evidence="1">The sequence shown here is derived from an EMBL/GenBank/DDBJ whole genome shotgun (WGS) entry which is preliminary data.</text>
</comment>
<dbReference type="AlphaFoldDB" id="A0A1E3H379"/>